<name>Q9DW17_9BBAC</name>
<organism evidence="2 3">
    <name type="scientific">Plutella xylostella granulovirus</name>
    <dbReference type="NCBI Taxonomy" id="98383"/>
    <lineage>
        <taxon>Viruses</taxon>
        <taxon>Viruses incertae sedis</taxon>
        <taxon>Naldaviricetes</taxon>
        <taxon>Lefavirales</taxon>
        <taxon>Baculoviridae</taxon>
        <taxon>Betabaculovirus</taxon>
        <taxon>Betabaculovirus pluxylostellae</taxon>
    </lineage>
</organism>
<dbReference type="GeneID" id="912127"/>
<gene>
    <name evidence="2" type="primary">Pxorf13</name>
</gene>
<keyword evidence="3" id="KW-1185">Reference proteome</keyword>
<dbReference type="Pfam" id="PF10717">
    <property type="entry name" value="ODV-E18"/>
    <property type="match status" value="1"/>
</dbReference>
<proteinExistence type="predicted"/>
<protein>
    <submittedName>
        <fullName evidence="2">PxORF13 peptide</fullName>
    </submittedName>
</protein>
<dbReference type="RefSeq" id="NP_068232.1">
    <property type="nucleotide sequence ID" value="NC_002593.1"/>
</dbReference>
<reference evidence="2 3" key="1">
    <citation type="journal article" date="2000" name="Virology">
        <title>Sequence analysis of the Plutella xylostella granulovirus genome.</title>
        <authorList>
            <person name="Hashimoto Y."/>
            <person name="Hayakawa T."/>
            <person name="Ueno Y."/>
            <person name="Fujita T."/>
            <person name="Sano Y."/>
            <person name="Matsumoto T."/>
        </authorList>
    </citation>
    <scope>NUCLEOTIDE SEQUENCE [LARGE SCALE GENOMIC DNA]</scope>
    <source>
        <strain evidence="2 3">K1</strain>
    </source>
</reference>
<dbReference type="EMBL" id="AF270937">
    <property type="protein sequence ID" value="AAG27311.1"/>
    <property type="molecule type" value="Genomic_DNA"/>
</dbReference>
<evidence type="ECO:0000313" key="3">
    <source>
        <dbReference type="Proteomes" id="UP000201310"/>
    </source>
</evidence>
<dbReference type="Proteomes" id="UP000201310">
    <property type="component" value="Segment"/>
</dbReference>
<dbReference type="KEGG" id="vg:912127"/>
<accession>Q9DW17</accession>
<sequence length="91" mass="10161">MDTFRGDGRIAGLSPNLLMTILVVLVIIILLIMLFNMSSNGNSSDSGTPTPTREWECSTRSITRCATIPSLPRPPPRAPFDKRWICFNFPH</sequence>
<feature type="transmembrane region" description="Helical" evidence="1">
    <location>
        <begin position="17"/>
        <end position="35"/>
    </location>
</feature>
<dbReference type="InterPro" id="IPR019655">
    <property type="entry name" value="Baculo_ODV-E18"/>
</dbReference>
<keyword evidence="1" id="KW-0472">Membrane</keyword>
<evidence type="ECO:0000256" key="1">
    <source>
        <dbReference type="SAM" id="Phobius"/>
    </source>
</evidence>
<dbReference type="GO" id="GO:0019031">
    <property type="term" value="C:viral envelope"/>
    <property type="evidence" value="ECO:0007669"/>
    <property type="project" value="InterPro"/>
</dbReference>
<keyword evidence="1" id="KW-0812">Transmembrane</keyword>
<evidence type="ECO:0000313" key="2">
    <source>
        <dbReference type="EMBL" id="AAG27311.1"/>
    </source>
</evidence>
<keyword evidence="1" id="KW-1133">Transmembrane helix</keyword>